<organism evidence="1 2">
    <name type="scientific">Nocardioides plantarum</name>
    <dbReference type="NCBI Taxonomy" id="29299"/>
    <lineage>
        <taxon>Bacteria</taxon>
        <taxon>Bacillati</taxon>
        <taxon>Actinomycetota</taxon>
        <taxon>Actinomycetes</taxon>
        <taxon>Propionibacteriales</taxon>
        <taxon>Nocardioidaceae</taxon>
        <taxon>Nocardioides</taxon>
    </lineage>
</organism>
<comment type="caution">
    <text evidence="1">The sequence shown here is derived from an EMBL/GenBank/DDBJ whole genome shotgun (WGS) entry which is preliminary data.</text>
</comment>
<dbReference type="RefSeq" id="WP_140011537.1">
    <property type="nucleotide sequence ID" value="NZ_JBHMDG010000009.1"/>
</dbReference>
<proteinExistence type="predicted"/>
<dbReference type="Proteomes" id="UP001589750">
    <property type="component" value="Unassembled WGS sequence"/>
</dbReference>
<accession>A0ABV5KB29</accession>
<protein>
    <submittedName>
        <fullName evidence="1">Uncharacterized protein</fullName>
    </submittedName>
</protein>
<evidence type="ECO:0000313" key="1">
    <source>
        <dbReference type="EMBL" id="MFB9312864.1"/>
    </source>
</evidence>
<name>A0ABV5KB29_9ACTN</name>
<evidence type="ECO:0000313" key="2">
    <source>
        <dbReference type="Proteomes" id="UP001589750"/>
    </source>
</evidence>
<sequence>MTSPRRRLVAAVLTAVLTVLAVLAVMTALPGGASYAAPATAAARASDTQVQHVRVSWKGTQRSPDYVQTATIPGIGTLDLICKPHDTRIRLYTDRRDRETQLWMQKYEIKKGKRVVAVKTARIYRYAHADDDGRGGTGYYAHEGLNQSPSVENRSTGGFMYGVVSQQSSRAAAGGQVTAPLPVTTFELDWSWNGFDHPQKYRSCSIDATFTTALPAYQRSVLTWRGWQAEPRTTRTTSVPGVGRLTVSCPTDPTPQDPAQVWVEPTTTDAGLYVEDVRGEGAVTTQRTTTSLGYDATTGRLGPYPLPTNGSLRMLATNGAVKRWILLSAYRVTNDRHGPDRNLCEVAAGTYTR</sequence>
<dbReference type="EMBL" id="JBHMDG010000009">
    <property type="protein sequence ID" value="MFB9312864.1"/>
    <property type="molecule type" value="Genomic_DNA"/>
</dbReference>
<keyword evidence="2" id="KW-1185">Reference proteome</keyword>
<gene>
    <name evidence="1" type="ORF">ACFFRI_07390</name>
</gene>
<reference evidence="1 2" key="1">
    <citation type="submission" date="2024-09" db="EMBL/GenBank/DDBJ databases">
        <authorList>
            <person name="Sun Q."/>
            <person name="Mori K."/>
        </authorList>
    </citation>
    <scope>NUCLEOTIDE SEQUENCE [LARGE SCALE GENOMIC DNA]</scope>
    <source>
        <strain evidence="1 2">JCM 9626</strain>
    </source>
</reference>